<dbReference type="PANTHER" id="PTHR46877">
    <property type="entry name" value="EPH RECEPTOR A5"/>
    <property type="match status" value="1"/>
</dbReference>
<dbReference type="SUPFAM" id="SSF49265">
    <property type="entry name" value="Fibronectin type III"/>
    <property type="match status" value="1"/>
</dbReference>
<evidence type="ECO:0000259" key="8">
    <source>
        <dbReference type="PROSITE" id="PS50853"/>
    </source>
</evidence>
<protein>
    <recommendedName>
        <fullName evidence="8">Fibronectin type-III domain-containing protein</fullName>
    </recommendedName>
</protein>
<keyword evidence="2" id="KW-0812">Transmembrane</keyword>
<dbReference type="GO" id="GO:0005886">
    <property type="term" value="C:plasma membrane"/>
    <property type="evidence" value="ECO:0007669"/>
    <property type="project" value="TreeGrafter"/>
</dbReference>
<sequence>MSLTNKVIVFSGVVLAVGCVGFFVRALPARAATLALSPVSGSYTVGQNFSLTVNLNTQGANTDGVDLHYLRFNKTYLELKSATPGALYANTLTNVIDNVNGTYNFSQVSSGGAHYNGSGVLLTLNFQAKAIGTAAVSFDFTVGSSLDCNVAVVGADVLGAVTNGSYTIAAAPDITPPATITNLAVSSRASNSITLTWTSPGDDGAVGLAMSYDLRRSNAIINDGNWAGATLVTGEPAPQAAGTSQSMMISGLASGTTYYFALKTSDEIPNISALSNVVSGTTDSPDTTAPAAVTNLTAGSATGSSITLTWTASGDDGVIGTAASYDVRYSTSQITEANWAGASQVAGESVPQVSGTSQTMIVGSLLTNTTYFFALKISDEALNISGVSNSPSAMTITILDTTKPVISGVQSSGAYYTGATVAWTTDEPATAQVDYGVSAGYGNSTILNASLQTSHSENVTNVNPATSYHYRVRSKDAAGNEAVSGDYTFVTASTQSGGGGGGGGTLPYGNGAFLKSPNNTIYLIDNSQKRRIISADAFDSCKYNWASVVSVEQSVIDQYVNGADFNGCTTEIILVKTANDSAVYQISKGTKRHLPSIEVFNSYGYAWSGIQTITQAQLDAYPRTELIKTDQDPKTYHFSTTRVRRWLASSAIFDGYGYQWDKLVIINDTEMAVYPDCRVIKTVTSPDVYMLSNNKRKITSIDAYNTLGYRWEDIDIVSQLEMDFYTTGEPYSI</sequence>
<dbReference type="GO" id="GO:0005524">
    <property type="term" value="F:ATP binding"/>
    <property type="evidence" value="ECO:0007669"/>
    <property type="project" value="UniProtKB-KW"/>
</dbReference>
<dbReference type="InterPro" id="IPR050449">
    <property type="entry name" value="Ephrin_rcpt_TKs"/>
</dbReference>
<name>A0A2M7AWV3_9BACT</name>
<dbReference type="InterPro" id="IPR003961">
    <property type="entry name" value="FN3_dom"/>
</dbReference>
<dbReference type="InterPro" id="IPR036116">
    <property type="entry name" value="FN3_sf"/>
</dbReference>
<dbReference type="Gene3D" id="2.60.40.10">
    <property type="entry name" value="Immunoglobulins"/>
    <property type="match status" value="3"/>
</dbReference>
<evidence type="ECO:0000256" key="7">
    <source>
        <dbReference type="ARBA" id="ARBA00023170"/>
    </source>
</evidence>
<dbReference type="InterPro" id="IPR013783">
    <property type="entry name" value="Ig-like_fold"/>
</dbReference>
<dbReference type="Gene3D" id="2.60.40.680">
    <property type="match status" value="1"/>
</dbReference>
<dbReference type="SMART" id="SM00060">
    <property type="entry name" value="FN3"/>
    <property type="match status" value="3"/>
</dbReference>
<evidence type="ECO:0000256" key="1">
    <source>
        <dbReference type="ARBA" id="ARBA00004167"/>
    </source>
</evidence>
<dbReference type="Pfam" id="PF00963">
    <property type="entry name" value="Cohesin"/>
    <property type="match status" value="1"/>
</dbReference>
<dbReference type="InterPro" id="IPR008965">
    <property type="entry name" value="CBM2/CBM3_carb-bd_dom_sf"/>
</dbReference>
<keyword evidence="4" id="KW-0067">ATP-binding</keyword>
<comment type="subcellular location">
    <subcellularLocation>
        <location evidence="1">Membrane</location>
        <topology evidence="1">Single-pass membrane protein</topology>
    </subcellularLocation>
</comment>
<keyword evidence="5" id="KW-1133">Transmembrane helix</keyword>
<dbReference type="PROSITE" id="PS50853">
    <property type="entry name" value="FN3"/>
    <property type="match status" value="2"/>
</dbReference>
<evidence type="ECO:0000256" key="6">
    <source>
        <dbReference type="ARBA" id="ARBA00023136"/>
    </source>
</evidence>
<dbReference type="EMBL" id="PEVY01000052">
    <property type="protein sequence ID" value="PIU75111.1"/>
    <property type="molecule type" value="Genomic_DNA"/>
</dbReference>
<feature type="domain" description="Fibronectin type-III" evidence="8">
    <location>
        <begin position="405"/>
        <end position="494"/>
    </location>
</feature>
<dbReference type="CDD" id="cd08547">
    <property type="entry name" value="Type_II_cohesin"/>
    <property type="match status" value="1"/>
</dbReference>
<keyword evidence="6" id="KW-0472">Membrane</keyword>
<dbReference type="SUPFAM" id="SSF49363">
    <property type="entry name" value="Purple acid phosphatase, N-terminal domain"/>
    <property type="match status" value="1"/>
</dbReference>
<evidence type="ECO:0000313" key="9">
    <source>
        <dbReference type="EMBL" id="PIU75111.1"/>
    </source>
</evidence>
<organism evidence="9 10">
    <name type="scientific">Candidatus Portnoybacteria bacterium CG06_land_8_20_14_3_00_39_12</name>
    <dbReference type="NCBI Taxonomy" id="1974809"/>
    <lineage>
        <taxon>Bacteria</taxon>
        <taxon>Candidatus Portnoyibacteriota</taxon>
    </lineage>
</organism>
<dbReference type="CDD" id="cd00063">
    <property type="entry name" value="FN3"/>
    <property type="match status" value="2"/>
</dbReference>
<dbReference type="SUPFAM" id="SSF49384">
    <property type="entry name" value="Carbohydrate-binding domain"/>
    <property type="match status" value="1"/>
</dbReference>
<dbReference type="GO" id="GO:0030246">
    <property type="term" value="F:carbohydrate binding"/>
    <property type="evidence" value="ECO:0007669"/>
    <property type="project" value="InterPro"/>
</dbReference>
<comment type="caution">
    <text evidence="9">The sequence shown here is derived from an EMBL/GenBank/DDBJ whole genome shotgun (WGS) entry which is preliminary data.</text>
</comment>
<dbReference type="PROSITE" id="PS51257">
    <property type="entry name" value="PROKAR_LIPOPROTEIN"/>
    <property type="match status" value="1"/>
</dbReference>
<dbReference type="InterPro" id="IPR002102">
    <property type="entry name" value="Cohesin_dom"/>
</dbReference>
<dbReference type="InterPro" id="IPR008963">
    <property type="entry name" value="Purple_acid_Pase-like_N"/>
</dbReference>
<evidence type="ECO:0000256" key="4">
    <source>
        <dbReference type="ARBA" id="ARBA00022840"/>
    </source>
</evidence>
<dbReference type="GO" id="GO:0003993">
    <property type="term" value="F:acid phosphatase activity"/>
    <property type="evidence" value="ECO:0007669"/>
    <property type="project" value="InterPro"/>
</dbReference>
<dbReference type="GO" id="GO:0000272">
    <property type="term" value="P:polysaccharide catabolic process"/>
    <property type="evidence" value="ECO:0007669"/>
    <property type="project" value="InterPro"/>
</dbReference>
<evidence type="ECO:0000256" key="5">
    <source>
        <dbReference type="ARBA" id="ARBA00022989"/>
    </source>
</evidence>
<keyword evidence="3" id="KW-0547">Nucleotide-binding</keyword>
<evidence type="ECO:0000256" key="2">
    <source>
        <dbReference type="ARBA" id="ARBA00022692"/>
    </source>
</evidence>
<proteinExistence type="predicted"/>
<dbReference type="Pfam" id="PF00041">
    <property type="entry name" value="fn3"/>
    <property type="match status" value="1"/>
</dbReference>
<dbReference type="AlphaFoldDB" id="A0A2M7AWV3"/>
<reference evidence="10" key="1">
    <citation type="submission" date="2017-09" db="EMBL/GenBank/DDBJ databases">
        <title>Depth-based differentiation of microbial function through sediment-hosted aquifers and enrichment of novel symbionts in the deep terrestrial subsurface.</title>
        <authorList>
            <person name="Probst A.J."/>
            <person name="Ladd B."/>
            <person name="Jarett J.K."/>
            <person name="Geller-Mcgrath D.E."/>
            <person name="Sieber C.M.K."/>
            <person name="Emerson J.B."/>
            <person name="Anantharaman K."/>
            <person name="Thomas B.C."/>
            <person name="Malmstrom R."/>
            <person name="Stieglmeier M."/>
            <person name="Klingl A."/>
            <person name="Woyke T."/>
            <person name="Ryan C.M."/>
            <person name="Banfield J.F."/>
        </authorList>
    </citation>
    <scope>NUCLEOTIDE SEQUENCE [LARGE SCALE GENOMIC DNA]</scope>
</reference>
<dbReference type="GO" id="GO:0005005">
    <property type="term" value="F:transmembrane-ephrin receptor activity"/>
    <property type="evidence" value="ECO:0007669"/>
    <property type="project" value="TreeGrafter"/>
</dbReference>
<dbReference type="PANTHER" id="PTHR46877:SF14">
    <property type="entry name" value="RECEPTOR PROTEIN-TYROSINE KINASE"/>
    <property type="match status" value="1"/>
</dbReference>
<dbReference type="GO" id="GO:0046872">
    <property type="term" value="F:metal ion binding"/>
    <property type="evidence" value="ECO:0007669"/>
    <property type="project" value="InterPro"/>
</dbReference>
<evidence type="ECO:0000313" key="10">
    <source>
        <dbReference type="Proteomes" id="UP000228775"/>
    </source>
</evidence>
<gene>
    <name evidence="9" type="ORF">COS76_02500</name>
</gene>
<accession>A0A2M7AWV3</accession>
<evidence type="ECO:0000256" key="3">
    <source>
        <dbReference type="ARBA" id="ARBA00022741"/>
    </source>
</evidence>
<feature type="domain" description="Fibronectin type-III" evidence="8">
    <location>
        <begin position="176"/>
        <end position="285"/>
    </location>
</feature>
<keyword evidence="7" id="KW-0675">Receptor</keyword>
<dbReference type="Proteomes" id="UP000228775">
    <property type="component" value="Unassembled WGS sequence"/>
</dbReference>